<dbReference type="Proteomes" id="UP000018853">
    <property type="component" value="Unassembled WGS sequence"/>
</dbReference>
<evidence type="ECO:0000313" key="2">
    <source>
        <dbReference type="Proteomes" id="UP000018853"/>
    </source>
</evidence>
<dbReference type="AlphaFoldDB" id="W1X5H0"/>
<accession>W1X5H0</accession>
<dbReference type="EMBL" id="AZLZ01001372">
    <property type="protein sequence ID" value="ETJ24665.1"/>
    <property type="molecule type" value="Genomic_DNA"/>
</dbReference>
<reference evidence="1 2" key="1">
    <citation type="submission" date="2013-12" db="EMBL/GenBank/DDBJ databases">
        <title>A Varibaculum cambriense genome reconstructed from a premature infant gut community with otherwise low bacterial novelty that shifts toward anaerobic metabolism during the third week of life.</title>
        <authorList>
            <person name="Brown C.T."/>
            <person name="Sharon I."/>
            <person name="Thomas B.C."/>
            <person name="Castelle C.J."/>
            <person name="Morowitz M.J."/>
            <person name="Banfield J.F."/>
        </authorList>
    </citation>
    <scope>NUCLEOTIDE SEQUENCE [LARGE SCALE GENOMIC DNA]</scope>
    <source>
        <strain evidence="2">DORA_A_5_14_21</strain>
    </source>
</reference>
<proteinExistence type="predicted"/>
<comment type="caution">
    <text evidence="1">The sequence shown here is derived from an EMBL/GenBank/DDBJ whole genome shotgun (WGS) entry which is preliminary data.</text>
</comment>
<evidence type="ECO:0000313" key="1">
    <source>
        <dbReference type="EMBL" id="ETJ24665.1"/>
    </source>
</evidence>
<name>W1X5H0_ECOLX</name>
<gene>
    <name evidence="1" type="ORF">Q609_ECAC01372G0004</name>
</gene>
<sequence>MQGREGQIAGIRILPQRPGIIRRQPPQRAVAGGAEQQRSTFSAAIRIGEARVERIGQRGDDHMAVGAANTKGGYARIAHFILPRLRRHWYGKGALLKLQRRVGGVEIQ</sequence>
<protein>
    <submittedName>
        <fullName evidence="1">Uncharacterized protein</fullName>
    </submittedName>
</protein>
<organism evidence="1 2">
    <name type="scientific">Escherichia coli DORA_A_5_14_21</name>
    <dbReference type="NCBI Taxonomy" id="1403943"/>
    <lineage>
        <taxon>Bacteria</taxon>
        <taxon>Pseudomonadati</taxon>
        <taxon>Pseudomonadota</taxon>
        <taxon>Gammaproteobacteria</taxon>
        <taxon>Enterobacterales</taxon>
        <taxon>Enterobacteriaceae</taxon>
        <taxon>Escherichia</taxon>
    </lineage>
</organism>